<dbReference type="PANTHER" id="PTHR38420">
    <property type="entry name" value="AP-4-A PHOSPHORYLASE II"/>
    <property type="match status" value="1"/>
</dbReference>
<dbReference type="InterPro" id="IPR019200">
    <property type="entry name" value="ATP_adenylylTrfase_C"/>
</dbReference>
<organism evidence="3 4">
    <name type="scientific">Penicillium angulare</name>
    <dbReference type="NCBI Taxonomy" id="116970"/>
    <lineage>
        <taxon>Eukaryota</taxon>
        <taxon>Fungi</taxon>
        <taxon>Dikarya</taxon>
        <taxon>Ascomycota</taxon>
        <taxon>Pezizomycotina</taxon>
        <taxon>Eurotiomycetes</taxon>
        <taxon>Eurotiomycetidae</taxon>
        <taxon>Eurotiales</taxon>
        <taxon>Aspergillaceae</taxon>
        <taxon>Penicillium</taxon>
    </lineage>
</organism>
<dbReference type="PANTHER" id="PTHR38420:SF1">
    <property type="entry name" value="PUTATIVE (AFU_ORTHOLOGUE AFUA_5G14690)-RELATED"/>
    <property type="match status" value="1"/>
</dbReference>
<sequence length="309" mass="34491">MPIGISYAEICAKFDRLISEGIIAYRPSKSVLVTDKGMTFCFHIARALENKPQAEDTIQVVKPQTPQDGLISATFGPGSDIARDHPDVCLAIINETHYLVVNKFPVFRPMLLLLTVDSYRRQAESLALDDIDAGWQVMWELEGENYVFFNCTTTSGSSRAHKHLQVVPAPGTSEAYPEEFKLFPDYVPEPENSSFPLVHFIQRFDLLPGGRVKDSEHLLEIYLGLLQKARDALRLTNDVPCPHNFLMTKTWMVVIPRRARDCAGITANSPGMVGSIYVSSHEQLDAWKDFGPINVLTSLGLPQSEIGIE</sequence>
<accession>A0A9W9JW88</accession>
<evidence type="ECO:0000313" key="3">
    <source>
        <dbReference type="EMBL" id="KAJ5083432.1"/>
    </source>
</evidence>
<reference evidence="3" key="1">
    <citation type="submission" date="2022-11" db="EMBL/GenBank/DDBJ databases">
        <authorList>
            <person name="Petersen C."/>
        </authorList>
    </citation>
    <scope>NUCLEOTIDE SEQUENCE</scope>
    <source>
        <strain evidence="3">IBT 30069</strain>
    </source>
</reference>
<dbReference type="Proteomes" id="UP001149165">
    <property type="component" value="Unassembled WGS sequence"/>
</dbReference>
<dbReference type="OrthoDB" id="10267950at2759"/>
<comment type="caution">
    <text evidence="3">The sequence shown here is derived from an EMBL/GenBank/DDBJ whole genome shotgun (WGS) entry which is preliminary data.</text>
</comment>
<feature type="domain" description="ATP adenylyltransferase C-terminal" evidence="1">
    <location>
        <begin position="194"/>
        <end position="302"/>
    </location>
</feature>
<dbReference type="InterPro" id="IPR045759">
    <property type="entry name" value="Ap4A_phos1/2_N"/>
</dbReference>
<dbReference type="GO" id="GO:0003877">
    <property type="term" value="F:ATP:ADP adenylyltransferase activity"/>
    <property type="evidence" value="ECO:0007669"/>
    <property type="project" value="InterPro"/>
</dbReference>
<evidence type="ECO:0000313" key="4">
    <source>
        <dbReference type="Proteomes" id="UP001149165"/>
    </source>
</evidence>
<dbReference type="InterPro" id="IPR036265">
    <property type="entry name" value="HIT-like_sf"/>
</dbReference>
<dbReference type="InterPro" id="IPR009163">
    <property type="entry name" value="Ap4A_phos1/2"/>
</dbReference>
<reference evidence="3" key="2">
    <citation type="journal article" date="2023" name="IMA Fungus">
        <title>Comparative genomic study of the Penicillium genus elucidates a diverse pangenome and 15 lateral gene transfer events.</title>
        <authorList>
            <person name="Petersen C."/>
            <person name="Sorensen T."/>
            <person name="Nielsen M.R."/>
            <person name="Sondergaard T.E."/>
            <person name="Sorensen J.L."/>
            <person name="Fitzpatrick D.A."/>
            <person name="Frisvad J.C."/>
            <person name="Nielsen K.L."/>
        </authorList>
    </citation>
    <scope>NUCLEOTIDE SEQUENCE</scope>
    <source>
        <strain evidence="3">IBT 30069</strain>
    </source>
</reference>
<proteinExistence type="predicted"/>
<evidence type="ECO:0000259" key="1">
    <source>
        <dbReference type="Pfam" id="PF09830"/>
    </source>
</evidence>
<feature type="domain" description="Ap4A phosphorylase 1/2 N-terminal" evidence="2">
    <location>
        <begin position="27"/>
        <end position="173"/>
    </location>
</feature>
<evidence type="ECO:0008006" key="5">
    <source>
        <dbReference type="Google" id="ProtNLM"/>
    </source>
</evidence>
<dbReference type="Gene3D" id="3.30.428.70">
    <property type="match status" value="1"/>
</dbReference>
<keyword evidence="4" id="KW-1185">Reference proteome</keyword>
<name>A0A9W9JW88_9EURO</name>
<gene>
    <name evidence="3" type="ORF">N7456_012859</name>
</gene>
<evidence type="ECO:0000259" key="2">
    <source>
        <dbReference type="Pfam" id="PF19327"/>
    </source>
</evidence>
<dbReference type="Pfam" id="PF09830">
    <property type="entry name" value="ATP_transf"/>
    <property type="match status" value="1"/>
</dbReference>
<dbReference type="EMBL" id="JAPQKH010000008">
    <property type="protein sequence ID" value="KAJ5083432.1"/>
    <property type="molecule type" value="Genomic_DNA"/>
</dbReference>
<dbReference type="GO" id="GO:0005524">
    <property type="term" value="F:ATP binding"/>
    <property type="evidence" value="ECO:0007669"/>
    <property type="project" value="InterPro"/>
</dbReference>
<dbReference type="AlphaFoldDB" id="A0A9W9JW88"/>
<dbReference type="Pfam" id="PF19327">
    <property type="entry name" value="Ap4A_phos_N"/>
    <property type="match status" value="1"/>
</dbReference>
<dbReference type="SUPFAM" id="SSF54197">
    <property type="entry name" value="HIT-like"/>
    <property type="match status" value="1"/>
</dbReference>
<protein>
    <recommendedName>
        <fullName evidence="5">ATP adenylyltransferase</fullName>
    </recommendedName>
</protein>
<dbReference type="InterPro" id="IPR043171">
    <property type="entry name" value="Ap4A_phos1/2-like"/>
</dbReference>
<dbReference type="GO" id="GO:0009117">
    <property type="term" value="P:nucleotide metabolic process"/>
    <property type="evidence" value="ECO:0007669"/>
    <property type="project" value="InterPro"/>
</dbReference>